<accession>A0A9D7XMK1</accession>
<evidence type="ECO:0000313" key="4">
    <source>
        <dbReference type="Proteomes" id="UP000886657"/>
    </source>
</evidence>
<feature type="domain" description="BON" evidence="2">
    <location>
        <begin position="8"/>
        <end position="76"/>
    </location>
</feature>
<dbReference type="PROSITE" id="PS50914">
    <property type="entry name" value="BON"/>
    <property type="match status" value="3"/>
</dbReference>
<proteinExistence type="predicted"/>
<feature type="domain" description="BON" evidence="2">
    <location>
        <begin position="83"/>
        <end position="151"/>
    </location>
</feature>
<dbReference type="PANTHER" id="PTHR34606:SF4">
    <property type="entry name" value="OUTER MEMBRANE LIPOPROTEIN DOLP"/>
    <property type="match status" value="1"/>
</dbReference>
<keyword evidence="1" id="KW-0732">Signal</keyword>
<feature type="domain" description="BON" evidence="2">
    <location>
        <begin position="154"/>
        <end position="222"/>
    </location>
</feature>
<evidence type="ECO:0000313" key="3">
    <source>
        <dbReference type="EMBL" id="MBK9797659.1"/>
    </source>
</evidence>
<evidence type="ECO:0000259" key="2">
    <source>
        <dbReference type="PROSITE" id="PS50914"/>
    </source>
</evidence>
<dbReference type="InterPro" id="IPR051686">
    <property type="entry name" value="Lipoprotein_DolP"/>
</dbReference>
<sequence length="228" mass="24528">MLIAEDKSDTTLKMDVLAELQFEPSVKIADVGVLVKDGVVTLTGFAPSHGERLNVLRAVRRVTGVVAIADEIVITLPELGQHSDSHIAAAAANRINWSTEIPSGAVLVTVRDGRITLEGVLEWGYQKHAAESAIQHLAGVTGVSNEIRIEPTAIQEDIKQAITSAIQRSAILHDADIQVQVSGSVVVLTGRVHNHAELEEAVRVAWAGSGVHTVDNQLKVHWFWGLVN</sequence>
<evidence type="ECO:0000256" key="1">
    <source>
        <dbReference type="ARBA" id="ARBA00022729"/>
    </source>
</evidence>
<name>A0A9D7XMK1_9BACT</name>
<gene>
    <name evidence="3" type="ORF">IPP58_14440</name>
</gene>
<protein>
    <submittedName>
        <fullName evidence="3">BON domain-containing protein</fullName>
    </submittedName>
</protein>
<dbReference type="AlphaFoldDB" id="A0A9D7XMK1"/>
<dbReference type="Pfam" id="PF04972">
    <property type="entry name" value="BON"/>
    <property type="match status" value="3"/>
</dbReference>
<dbReference type="InterPro" id="IPR007055">
    <property type="entry name" value="BON_dom"/>
</dbReference>
<reference evidence="3" key="1">
    <citation type="submission" date="2020-10" db="EMBL/GenBank/DDBJ databases">
        <title>Connecting structure to function with the recovery of over 1000 high-quality activated sludge metagenome-assembled genomes encoding full-length rRNA genes using long-read sequencing.</title>
        <authorList>
            <person name="Singleton C.M."/>
            <person name="Petriglieri F."/>
            <person name="Kristensen J.M."/>
            <person name="Kirkegaard R.H."/>
            <person name="Michaelsen T.Y."/>
            <person name="Andersen M.H."/>
            <person name="Karst S.M."/>
            <person name="Dueholm M.S."/>
            <person name="Nielsen P.H."/>
            <person name="Albertsen M."/>
        </authorList>
    </citation>
    <scope>NUCLEOTIDE SEQUENCE</scope>
    <source>
        <strain evidence="3">Skiv_18-Q3-R9-52_MAXAC.067</strain>
    </source>
</reference>
<organism evidence="3 4">
    <name type="scientific">Candidatus Geothrix skivensis</name>
    <dbReference type="NCBI Taxonomy" id="2954439"/>
    <lineage>
        <taxon>Bacteria</taxon>
        <taxon>Pseudomonadati</taxon>
        <taxon>Acidobacteriota</taxon>
        <taxon>Holophagae</taxon>
        <taxon>Holophagales</taxon>
        <taxon>Holophagaceae</taxon>
        <taxon>Geothrix</taxon>
    </lineage>
</organism>
<dbReference type="InterPro" id="IPR014004">
    <property type="entry name" value="Transpt-assoc_nodulatn_dom_bac"/>
</dbReference>
<comment type="caution">
    <text evidence="3">The sequence shown here is derived from an EMBL/GenBank/DDBJ whole genome shotgun (WGS) entry which is preliminary data.</text>
</comment>
<dbReference type="Proteomes" id="UP000886657">
    <property type="component" value="Unassembled WGS sequence"/>
</dbReference>
<dbReference type="SMART" id="SM00749">
    <property type="entry name" value="BON"/>
    <property type="match status" value="2"/>
</dbReference>
<dbReference type="EMBL" id="JADKIO010000011">
    <property type="protein sequence ID" value="MBK9797659.1"/>
    <property type="molecule type" value="Genomic_DNA"/>
</dbReference>
<dbReference type="PANTHER" id="PTHR34606">
    <property type="entry name" value="BON DOMAIN-CONTAINING PROTEIN"/>
    <property type="match status" value="1"/>
</dbReference>
<dbReference type="Gene3D" id="3.30.1340.30">
    <property type="match status" value="3"/>
</dbReference>